<keyword evidence="11" id="KW-1185">Reference proteome</keyword>
<dbReference type="Proteomes" id="UP000585363">
    <property type="component" value="Unassembled WGS sequence"/>
</dbReference>
<evidence type="ECO:0000256" key="4">
    <source>
        <dbReference type="ARBA" id="ARBA00022519"/>
    </source>
</evidence>
<dbReference type="CDD" id="cd06261">
    <property type="entry name" value="TM_PBP2"/>
    <property type="match status" value="1"/>
</dbReference>
<feature type="transmembrane region" description="Helical" evidence="8">
    <location>
        <begin position="239"/>
        <end position="261"/>
    </location>
</feature>
<comment type="similarity">
    <text evidence="8">Belongs to the binding-protein-dependent transport system permease family.</text>
</comment>
<dbReference type="Gene3D" id="1.10.3720.10">
    <property type="entry name" value="MetI-like"/>
    <property type="match status" value="1"/>
</dbReference>
<dbReference type="Pfam" id="PF00528">
    <property type="entry name" value="BPD_transp_1"/>
    <property type="match status" value="1"/>
</dbReference>
<evidence type="ECO:0000259" key="9">
    <source>
        <dbReference type="PROSITE" id="PS50928"/>
    </source>
</evidence>
<sequence length="276" mass="30574">MHKYGSTIGWQLAILALLLLLWQLASRDAQVAFFFGEPAKVAACLLRWFTQGSGKLEISWGDNIHWQWHFPAEIYPHLLITLSETLLAFILGTLAGLVSGLWLGLSPLLARVLRPFINAANVLPRVVLAPIFSMWFGLGMGSKVALAVTLVFFTVFFNVYQGVREVNPAWVNNLNMLGANSWQRIKTLYLPSALSWVFCSLHNAIGLAFIGAVVGEYLGSARGIGYLILQAEGSFDINTIFAGIIVLTLCALLLDSLVSLLERKLLKWQPDNQRQC</sequence>
<keyword evidence="2 8" id="KW-0813">Transport</keyword>
<proteinExistence type="inferred from homology"/>
<dbReference type="PANTHER" id="PTHR30151:SF20">
    <property type="entry name" value="ABC TRANSPORTER PERMEASE PROTEIN HI_0355-RELATED"/>
    <property type="match status" value="1"/>
</dbReference>
<dbReference type="EMBL" id="JAADJU010000007">
    <property type="protein sequence ID" value="NMP28050.1"/>
    <property type="molecule type" value="Genomic_DNA"/>
</dbReference>
<dbReference type="InterPro" id="IPR035906">
    <property type="entry name" value="MetI-like_sf"/>
</dbReference>
<feature type="transmembrane region" description="Helical" evidence="8">
    <location>
        <begin position="193"/>
        <end position="219"/>
    </location>
</feature>
<evidence type="ECO:0000256" key="2">
    <source>
        <dbReference type="ARBA" id="ARBA00022448"/>
    </source>
</evidence>
<dbReference type="PROSITE" id="PS50928">
    <property type="entry name" value="ABC_TM1"/>
    <property type="match status" value="1"/>
</dbReference>
<name>A0A848MLX3_9GAMM</name>
<keyword evidence="5 8" id="KW-0812">Transmembrane</keyword>
<reference evidence="10 11" key="2">
    <citation type="submission" date="2020-06" db="EMBL/GenBank/DDBJ databases">
        <title>Polyphasic characterization of a Rahnella strain isolated from tree sap.</title>
        <authorList>
            <person name="Kim I.S."/>
        </authorList>
    </citation>
    <scope>NUCLEOTIDE SEQUENCE [LARGE SCALE GENOMIC DNA]</scope>
    <source>
        <strain evidence="10 11">SAP-1</strain>
    </source>
</reference>
<keyword evidence="6 8" id="KW-1133">Transmembrane helix</keyword>
<dbReference type="RefSeq" id="WP_169403750.1">
    <property type="nucleotide sequence ID" value="NZ_JAADJU010000007.1"/>
</dbReference>
<feature type="transmembrane region" description="Helical" evidence="8">
    <location>
        <begin position="122"/>
        <end position="138"/>
    </location>
</feature>
<protein>
    <submittedName>
        <fullName evidence="10">ABC transporter permease</fullName>
    </submittedName>
</protein>
<feature type="transmembrane region" description="Helical" evidence="8">
    <location>
        <begin position="86"/>
        <end position="110"/>
    </location>
</feature>
<dbReference type="GO" id="GO:0055085">
    <property type="term" value="P:transmembrane transport"/>
    <property type="evidence" value="ECO:0007669"/>
    <property type="project" value="InterPro"/>
</dbReference>
<dbReference type="InterPro" id="IPR000515">
    <property type="entry name" value="MetI-like"/>
</dbReference>
<dbReference type="GO" id="GO:0005886">
    <property type="term" value="C:plasma membrane"/>
    <property type="evidence" value="ECO:0007669"/>
    <property type="project" value="UniProtKB-SubCell"/>
</dbReference>
<comment type="caution">
    <text evidence="10">The sequence shown here is derived from an EMBL/GenBank/DDBJ whole genome shotgun (WGS) entry which is preliminary data.</text>
</comment>
<feature type="transmembrane region" description="Helical" evidence="8">
    <location>
        <begin position="144"/>
        <end position="160"/>
    </location>
</feature>
<keyword evidence="7 8" id="KW-0472">Membrane</keyword>
<evidence type="ECO:0000256" key="1">
    <source>
        <dbReference type="ARBA" id="ARBA00004429"/>
    </source>
</evidence>
<gene>
    <name evidence="10" type="ORF">GW590_14405</name>
</gene>
<evidence type="ECO:0000256" key="7">
    <source>
        <dbReference type="ARBA" id="ARBA00023136"/>
    </source>
</evidence>
<evidence type="ECO:0000256" key="8">
    <source>
        <dbReference type="RuleBase" id="RU363032"/>
    </source>
</evidence>
<evidence type="ECO:0000313" key="11">
    <source>
        <dbReference type="Proteomes" id="UP000585363"/>
    </source>
</evidence>
<dbReference type="PANTHER" id="PTHR30151">
    <property type="entry name" value="ALKANE SULFONATE ABC TRANSPORTER-RELATED, MEMBRANE SUBUNIT"/>
    <property type="match status" value="1"/>
</dbReference>
<accession>A0A848MLX3</accession>
<keyword evidence="3" id="KW-1003">Cell membrane</keyword>
<reference evidence="10 11" key="1">
    <citation type="submission" date="2020-01" db="EMBL/GenBank/DDBJ databases">
        <authorList>
            <person name="Lee S.D."/>
        </authorList>
    </citation>
    <scope>NUCLEOTIDE SEQUENCE [LARGE SCALE GENOMIC DNA]</scope>
    <source>
        <strain evidence="10 11">SAP-1</strain>
    </source>
</reference>
<evidence type="ECO:0000256" key="3">
    <source>
        <dbReference type="ARBA" id="ARBA00022475"/>
    </source>
</evidence>
<organism evidence="10 11">
    <name type="scientific">Rouxiella aceris</name>
    <dbReference type="NCBI Taxonomy" id="2703884"/>
    <lineage>
        <taxon>Bacteria</taxon>
        <taxon>Pseudomonadati</taxon>
        <taxon>Pseudomonadota</taxon>
        <taxon>Gammaproteobacteria</taxon>
        <taxon>Enterobacterales</taxon>
        <taxon>Yersiniaceae</taxon>
        <taxon>Rouxiella</taxon>
    </lineage>
</organism>
<evidence type="ECO:0000256" key="5">
    <source>
        <dbReference type="ARBA" id="ARBA00022692"/>
    </source>
</evidence>
<keyword evidence="4" id="KW-0997">Cell inner membrane</keyword>
<dbReference type="AlphaFoldDB" id="A0A848MLX3"/>
<comment type="subcellular location">
    <subcellularLocation>
        <location evidence="1">Cell inner membrane</location>
        <topology evidence="1">Multi-pass membrane protein</topology>
    </subcellularLocation>
    <subcellularLocation>
        <location evidence="8">Cell membrane</location>
        <topology evidence="8">Multi-pass membrane protein</topology>
    </subcellularLocation>
</comment>
<dbReference type="SUPFAM" id="SSF161098">
    <property type="entry name" value="MetI-like"/>
    <property type="match status" value="1"/>
</dbReference>
<evidence type="ECO:0000256" key="6">
    <source>
        <dbReference type="ARBA" id="ARBA00022989"/>
    </source>
</evidence>
<feature type="domain" description="ABC transmembrane type-1" evidence="9">
    <location>
        <begin position="74"/>
        <end position="258"/>
    </location>
</feature>
<evidence type="ECO:0000313" key="10">
    <source>
        <dbReference type="EMBL" id="NMP28050.1"/>
    </source>
</evidence>